<evidence type="ECO:0000313" key="1">
    <source>
        <dbReference type="EMBL" id="KAJ3538872.1"/>
    </source>
</evidence>
<dbReference type="EMBL" id="JANHOG010001332">
    <property type="protein sequence ID" value="KAJ3538872.1"/>
    <property type="molecule type" value="Genomic_DNA"/>
</dbReference>
<gene>
    <name evidence="1" type="ORF">NM688_g6453</name>
</gene>
<keyword evidence="2" id="KW-1185">Reference proteome</keyword>
<reference evidence="1" key="1">
    <citation type="submission" date="2022-07" db="EMBL/GenBank/DDBJ databases">
        <title>Genome Sequence of Phlebia brevispora.</title>
        <authorList>
            <person name="Buettner E."/>
        </authorList>
    </citation>
    <scope>NUCLEOTIDE SEQUENCE</scope>
    <source>
        <strain evidence="1">MPL23</strain>
    </source>
</reference>
<sequence>MTRYRVFLGAPTTCELNATNENSAYQWQTFSVNPEPLVSYTLPPAALEEASRRISKLYANIDFKDHDEDPASEETSLFDDSERTGLLGGFIRA</sequence>
<name>A0ACC1SFX0_9APHY</name>
<accession>A0ACC1SFX0</accession>
<comment type="caution">
    <text evidence="1">The sequence shown here is derived from an EMBL/GenBank/DDBJ whole genome shotgun (WGS) entry which is preliminary data.</text>
</comment>
<organism evidence="1 2">
    <name type="scientific">Phlebia brevispora</name>
    <dbReference type="NCBI Taxonomy" id="194682"/>
    <lineage>
        <taxon>Eukaryota</taxon>
        <taxon>Fungi</taxon>
        <taxon>Dikarya</taxon>
        <taxon>Basidiomycota</taxon>
        <taxon>Agaricomycotina</taxon>
        <taxon>Agaricomycetes</taxon>
        <taxon>Polyporales</taxon>
        <taxon>Meruliaceae</taxon>
        <taxon>Phlebia</taxon>
    </lineage>
</organism>
<proteinExistence type="predicted"/>
<evidence type="ECO:0000313" key="2">
    <source>
        <dbReference type="Proteomes" id="UP001148662"/>
    </source>
</evidence>
<dbReference type="Proteomes" id="UP001148662">
    <property type="component" value="Unassembled WGS sequence"/>
</dbReference>
<protein>
    <submittedName>
        <fullName evidence="1">Uncharacterized protein</fullName>
    </submittedName>
</protein>